<protein>
    <submittedName>
        <fullName evidence="3">DUF262 domain-containing protein</fullName>
    </submittedName>
</protein>
<gene>
    <name evidence="3" type="ORF">HHJ78_10465</name>
</gene>
<evidence type="ECO:0000259" key="1">
    <source>
        <dbReference type="Pfam" id="PF03235"/>
    </source>
</evidence>
<feature type="domain" description="DUF7834" evidence="2">
    <location>
        <begin position="214"/>
        <end position="425"/>
    </location>
</feature>
<sequence length="450" mass="52672">MSDKDPQATQQQETARVESLQELFCRKLKIPEYQRPYKWSRRNMANLLGDMQNAMQQQTDFHSKEGEEFKYRFGTIIVHHKDGFDNIVDGQQRIISLRLILYYLCNELNDCDYTTLDKLLEGHLNNKITQANLHNNWKFIGNWFASQGIKKLEKEKWRDKFRNLFEVVVITVKNEAEAFQLFDSQNFRGKQLDPHDLLKAYHLREMNGNKFAMQRAVSTWEAVEPIEIKKLFSSYLFPIYNWSRQERTKQFTATEISWFKGVSETSSYPFASRIKKSMPAFQITEPFIAGADFFEMVDYYLSLSKYLQEEIRENENFKAILETDNGNIGFTHARVLFETALLAFYDRFASLDERAVTKLFLWAFMLRVDLQSLGFSSVNRYAIADSSRGTANSNYTNNLPVFALIKKSRTVNEFLSVCPIRVNEDETGSKWKSLYTMLRDLNGENNGLTD</sequence>
<proteinExistence type="predicted"/>
<dbReference type="PANTHER" id="PTHR35149:SF1">
    <property type="entry name" value="DUF5655 DOMAIN-CONTAINING PROTEIN"/>
    <property type="match status" value="1"/>
</dbReference>
<accession>A0A7Y0U350</accession>
<reference evidence="3 4" key="1">
    <citation type="submission" date="2020-04" db="EMBL/GenBank/DDBJ databases">
        <title>Antimicrobial susceptibility and clonality of vaginal-derived multi-drug resistant Mobiluncus isolates in China.</title>
        <authorList>
            <person name="Zhang X."/>
        </authorList>
    </citation>
    <scope>NUCLEOTIDE SEQUENCE [LARGE SCALE GENOMIC DNA]</scope>
    <source>
        <strain evidence="3 4">13</strain>
    </source>
</reference>
<dbReference type="InterPro" id="IPR057156">
    <property type="entry name" value="DUF7834"/>
</dbReference>
<dbReference type="PANTHER" id="PTHR35149">
    <property type="entry name" value="SLL5132 PROTEIN"/>
    <property type="match status" value="1"/>
</dbReference>
<dbReference type="AlphaFoldDB" id="A0A7Y0U350"/>
<feature type="domain" description="GmrSD restriction endonucleases N-terminal" evidence="1">
    <location>
        <begin position="22"/>
        <end position="202"/>
    </location>
</feature>
<dbReference type="InterPro" id="IPR004919">
    <property type="entry name" value="GmrSD_N"/>
</dbReference>
<dbReference type="EMBL" id="JABCUR010000012">
    <property type="protein sequence ID" value="NMW65917.1"/>
    <property type="molecule type" value="Genomic_DNA"/>
</dbReference>
<dbReference type="Pfam" id="PF25202">
    <property type="entry name" value="DUF7834"/>
    <property type="match status" value="1"/>
</dbReference>
<evidence type="ECO:0000259" key="2">
    <source>
        <dbReference type="Pfam" id="PF25202"/>
    </source>
</evidence>
<dbReference type="RefSeq" id="WP_169772433.1">
    <property type="nucleotide sequence ID" value="NZ_JABCUR010000012.1"/>
</dbReference>
<evidence type="ECO:0000313" key="4">
    <source>
        <dbReference type="Proteomes" id="UP000578252"/>
    </source>
</evidence>
<comment type="caution">
    <text evidence="3">The sequence shown here is derived from an EMBL/GenBank/DDBJ whole genome shotgun (WGS) entry which is preliminary data.</text>
</comment>
<evidence type="ECO:0000313" key="3">
    <source>
        <dbReference type="EMBL" id="NMW65917.1"/>
    </source>
</evidence>
<name>A0A7Y0U350_9ACTO</name>
<organism evidence="3 4">
    <name type="scientific">Mobiluncus mulieris</name>
    <dbReference type="NCBI Taxonomy" id="2052"/>
    <lineage>
        <taxon>Bacteria</taxon>
        <taxon>Bacillati</taxon>
        <taxon>Actinomycetota</taxon>
        <taxon>Actinomycetes</taxon>
        <taxon>Actinomycetales</taxon>
        <taxon>Actinomycetaceae</taxon>
        <taxon>Mobiluncus</taxon>
    </lineage>
</organism>
<dbReference type="Proteomes" id="UP000578252">
    <property type="component" value="Unassembled WGS sequence"/>
</dbReference>
<dbReference type="Pfam" id="PF03235">
    <property type="entry name" value="GmrSD_N"/>
    <property type="match status" value="1"/>
</dbReference>